<keyword evidence="2" id="KW-1185">Reference proteome</keyword>
<organism evidence="1 2">
    <name type="scientific">Choristoneura fumiferana</name>
    <name type="common">Spruce budworm moth</name>
    <name type="synonym">Archips fumiferana</name>
    <dbReference type="NCBI Taxonomy" id="7141"/>
    <lineage>
        <taxon>Eukaryota</taxon>
        <taxon>Metazoa</taxon>
        <taxon>Ecdysozoa</taxon>
        <taxon>Arthropoda</taxon>
        <taxon>Hexapoda</taxon>
        <taxon>Insecta</taxon>
        <taxon>Pterygota</taxon>
        <taxon>Neoptera</taxon>
        <taxon>Endopterygota</taxon>
        <taxon>Lepidoptera</taxon>
        <taxon>Glossata</taxon>
        <taxon>Ditrysia</taxon>
        <taxon>Tortricoidea</taxon>
        <taxon>Tortricidae</taxon>
        <taxon>Tortricinae</taxon>
        <taxon>Choristoneura</taxon>
    </lineage>
</organism>
<accession>A0ACC0JG19</accession>
<dbReference type="Proteomes" id="UP001064048">
    <property type="component" value="Chromosome 25"/>
</dbReference>
<proteinExistence type="predicted"/>
<evidence type="ECO:0000313" key="1">
    <source>
        <dbReference type="EMBL" id="KAI8423022.1"/>
    </source>
</evidence>
<evidence type="ECO:0000313" key="2">
    <source>
        <dbReference type="Proteomes" id="UP001064048"/>
    </source>
</evidence>
<dbReference type="EMBL" id="CM046125">
    <property type="protein sequence ID" value="KAI8423022.1"/>
    <property type="molecule type" value="Genomic_DNA"/>
</dbReference>
<sequence length="212" mass="24329">MPLTRGRPGNRSMKIGVRSRMNRSSRRRTGEHRSQEHRSGPTDVRVQPPPSRLRPALRAATEVEGALERGGWTIPIPSVAGKYWTRKAEDRKAWRQLEEAYTRKRALTLKMKENNVRPDNSCPHGNLHKSVDYQELQNMRHRWNWKQTRDRPRRPGAAALLHTTTPEAPKMATEGQRTSMGASQSAFVTDEEVVDQLFKDTGFNPSWRKSSP</sequence>
<comment type="caution">
    <text evidence="1">The sequence shown here is derived from an EMBL/GenBank/DDBJ whole genome shotgun (WGS) entry which is preliminary data.</text>
</comment>
<gene>
    <name evidence="1" type="ORF">MSG28_014110</name>
</gene>
<reference evidence="1 2" key="1">
    <citation type="journal article" date="2022" name="Genome Biol. Evol.">
        <title>The Spruce Budworm Genome: Reconstructing the Evolutionary History of Antifreeze Proteins.</title>
        <authorList>
            <person name="Beliveau C."/>
            <person name="Gagne P."/>
            <person name="Picq S."/>
            <person name="Vernygora O."/>
            <person name="Keeling C.I."/>
            <person name="Pinkney K."/>
            <person name="Doucet D."/>
            <person name="Wen F."/>
            <person name="Johnston J.S."/>
            <person name="Maaroufi H."/>
            <person name="Boyle B."/>
            <person name="Laroche J."/>
            <person name="Dewar K."/>
            <person name="Juretic N."/>
            <person name="Blackburn G."/>
            <person name="Nisole A."/>
            <person name="Brunet B."/>
            <person name="Brandao M."/>
            <person name="Lumley L."/>
            <person name="Duan J."/>
            <person name="Quan G."/>
            <person name="Lucarotti C.J."/>
            <person name="Roe A.D."/>
            <person name="Sperling F.A.H."/>
            <person name="Levesque R.C."/>
            <person name="Cusson M."/>
        </authorList>
    </citation>
    <scope>NUCLEOTIDE SEQUENCE [LARGE SCALE GENOMIC DNA]</scope>
    <source>
        <strain evidence="1">Glfc:IPQL:Cfum</strain>
    </source>
</reference>
<protein>
    <submittedName>
        <fullName evidence="1">Uncharacterized protein</fullName>
    </submittedName>
</protein>
<name>A0ACC0JG19_CHOFU</name>